<reference evidence="3" key="1">
    <citation type="submission" date="2019-11" db="EMBL/GenBank/DDBJ databases">
        <title>The complete genome sequence of Saccharopolyspora sp. E2A.</title>
        <authorList>
            <person name="Zhang G."/>
        </authorList>
    </citation>
    <scope>NUCLEOTIDE SEQUENCE [LARGE SCALE GENOMIC DNA]</scope>
    <source>
        <strain evidence="3">E2A</strain>
    </source>
</reference>
<gene>
    <name evidence="2" type="ORF">GIY23_17915</name>
</gene>
<keyword evidence="3" id="KW-1185">Reference proteome</keyword>
<evidence type="ECO:0000256" key="1">
    <source>
        <dbReference type="SAM" id="MobiDB-lite"/>
    </source>
</evidence>
<dbReference type="EMBL" id="CP045929">
    <property type="protein sequence ID" value="QGK71144.1"/>
    <property type="molecule type" value="Genomic_DNA"/>
</dbReference>
<dbReference type="AlphaFoldDB" id="A0A5Q3QD84"/>
<proteinExistence type="predicted"/>
<sequence>MGAYGNLFGGHKARNDRDDQSNGQGYDPGGPLDLDSGVVHLAPPVQDRATDDDSTEDEENASDRDDA</sequence>
<dbReference type="Proteomes" id="UP000371041">
    <property type="component" value="Chromosome"/>
</dbReference>
<dbReference type="RefSeq" id="WP_154077720.1">
    <property type="nucleotide sequence ID" value="NZ_CP045929.1"/>
</dbReference>
<organism evidence="2 3">
    <name type="scientific">Allosaccharopolyspora coralli</name>
    <dbReference type="NCBI Taxonomy" id="2665642"/>
    <lineage>
        <taxon>Bacteria</taxon>
        <taxon>Bacillati</taxon>
        <taxon>Actinomycetota</taxon>
        <taxon>Actinomycetes</taxon>
        <taxon>Pseudonocardiales</taxon>
        <taxon>Pseudonocardiaceae</taxon>
        <taxon>Allosaccharopolyspora</taxon>
    </lineage>
</organism>
<feature type="region of interest" description="Disordered" evidence="1">
    <location>
        <begin position="1"/>
        <end position="67"/>
    </location>
</feature>
<accession>A0A5Q3QD84</accession>
<feature type="compositionally biased region" description="Acidic residues" evidence="1">
    <location>
        <begin position="50"/>
        <end position="60"/>
    </location>
</feature>
<dbReference type="KEGG" id="sace:GIY23_17915"/>
<evidence type="ECO:0000313" key="3">
    <source>
        <dbReference type="Proteomes" id="UP000371041"/>
    </source>
</evidence>
<evidence type="ECO:0000313" key="2">
    <source>
        <dbReference type="EMBL" id="QGK71144.1"/>
    </source>
</evidence>
<protein>
    <submittedName>
        <fullName evidence="2">Uncharacterized protein</fullName>
    </submittedName>
</protein>
<name>A0A5Q3QD84_9PSEU</name>